<feature type="transmembrane region" description="Helical" evidence="7">
    <location>
        <begin position="56"/>
        <end position="80"/>
    </location>
</feature>
<feature type="domain" description="ABC transmembrane type-1" evidence="9">
    <location>
        <begin position="20"/>
        <end position="302"/>
    </location>
</feature>
<reference evidence="10 11" key="1">
    <citation type="journal article" date="2019" name="Int. J. Syst. Evol. Microbiol.">
        <title>The Global Catalogue of Microorganisms (GCM) 10K type strain sequencing project: providing services to taxonomists for standard genome sequencing and annotation.</title>
        <authorList>
            <consortium name="The Broad Institute Genomics Platform"/>
            <consortium name="The Broad Institute Genome Sequencing Center for Infectious Disease"/>
            <person name="Wu L."/>
            <person name="Ma J."/>
        </authorList>
    </citation>
    <scope>NUCLEOTIDE SEQUENCE [LARGE SCALE GENOMIC DNA]</scope>
    <source>
        <strain evidence="10 11">JCM 13378</strain>
    </source>
</reference>
<evidence type="ECO:0000256" key="4">
    <source>
        <dbReference type="ARBA" id="ARBA00022840"/>
    </source>
</evidence>
<organism evidence="10 11">
    <name type="scientific">Bowmanella denitrificans</name>
    <dbReference type="NCBI Taxonomy" id="366582"/>
    <lineage>
        <taxon>Bacteria</taxon>
        <taxon>Pseudomonadati</taxon>
        <taxon>Pseudomonadota</taxon>
        <taxon>Gammaproteobacteria</taxon>
        <taxon>Alteromonadales</taxon>
        <taxon>Alteromonadaceae</taxon>
        <taxon>Bowmanella</taxon>
    </lineage>
</organism>
<evidence type="ECO:0000259" key="8">
    <source>
        <dbReference type="PROSITE" id="PS50893"/>
    </source>
</evidence>
<dbReference type="SMART" id="SM00382">
    <property type="entry name" value="AAA"/>
    <property type="match status" value="1"/>
</dbReference>
<dbReference type="InterPro" id="IPR011527">
    <property type="entry name" value="ABC1_TM_dom"/>
</dbReference>
<keyword evidence="3" id="KW-0547">Nucleotide-binding</keyword>
<dbReference type="RefSeq" id="WP_343844971.1">
    <property type="nucleotide sequence ID" value="NZ_BAAAEI010000012.1"/>
</dbReference>
<evidence type="ECO:0000256" key="7">
    <source>
        <dbReference type="SAM" id="Phobius"/>
    </source>
</evidence>
<dbReference type="Pfam" id="PF00664">
    <property type="entry name" value="ABC_membrane"/>
    <property type="match status" value="1"/>
</dbReference>
<dbReference type="InterPro" id="IPR017871">
    <property type="entry name" value="ABC_transporter-like_CS"/>
</dbReference>
<dbReference type="CDD" id="cd18557">
    <property type="entry name" value="ABC_6TM_TAP_ABCB8_10_like"/>
    <property type="match status" value="1"/>
</dbReference>
<feature type="transmembrane region" description="Helical" evidence="7">
    <location>
        <begin position="15"/>
        <end position="36"/>
    </location>
</feature>
<proteinExistence type="predicted"/>
<evidence type="ECO:0000256" key="2">
    <source>
        <dbReference type="ARBA" id="ARBA00022692"/>
    </source>
</evidence>
<dbReference type="InterPro" id="IPR003439">
    <property type="entry name" value="ABC_transporter-like_ATP-bd"/>
</dbReference>
<feature type="transmembrane region" description="Helical" evidence="7">
    <location>
        <begin position="239"/>
        <end position="261"/>
    </location>
</feature>
<dbReference type="PANTHER" id="PTHR43394:SF1">
    <property type="entry name" value="ATP-BINDING CASSETTE SUB-FAMILY B MEMBER 10, MITOCHONDRIAL"/>
    <property type="match status" value="1"/>
</dbReference>
<feature type="domain" description="ABC transporter" evidence="8">
    <location>
        <begin position="334"/>
        <end position="572"/>
    </location>
</feature>
<comment type="subcellular location">
    <subcellularLocation>
        <location evidence="1">Cell membrane</location>
        <topology evidence="1">Multi-pass membrane protein</topology>
    </subcellularLocation>
</comment>
<dbReference type="SUPFAM" id="SSF52540">
    <property type="entry name" value="P-loop containing nucleoside triphosphate hydrolases"/>
    <property type="match status" value="1"/>
</dbReference>
<dbReference type="GO" id="GO:0005524">
    <property type="term" value="F:ATP binding"/>
    <property type="evidence" value="ECO:0007669"/>
    <property type="project" value="UniProtKB-KW"/>
</dbReference>
<dbReference type="InterPro" id="IPR039421">
    <property type="entry name" value="Type_1_exporter"/>
</dbReference>
<dbReference type="PROSITE" id="PS50893">
    <property type="entry name" value="ABC_TRANSPORTER_2"/>
    <property type="match status" value="1"/>
</dbReference>
<dbReference type="EMBL" id="BAAAEI010000012">
    <property type="protein sequence ID" value="GAA0357861.1"/>
    <property type="molecule type" value="Genomic_DNA"/>
</dbReference>
<gene>
    <name evidence="10" type="ORF">GCM10009092_22580</name>
</gene>
<dbReference type="Pfam" id="PF00005">
    <property type="entry name" value="ABC_tran"/>
    <property type="match status" value="1"/>
</dbReference>
<evidence type="ECO:0000256" key="3">
    <source>
        <dbReference type="ARBA" id="ARBA00022741"/>
    </source>
</evidence>
<dbReference type="PROSITE" id="PS50929">
    <property type="entry name" value="ABC_TM1F"/>
    <property type="match status" value="1"/>
</dbReference>
<keyword evidence="2 7" id="KW-0812">Transmembrane</keyword>
<evidence type="ECO:0000313" key="11">
    <source>
        <dbReference type="Proteomes" id="UP001501757"/>
    </source>
</evidence>
<dbReference type="PANTHER" id="PTHR43394">
    <property type="entry name" value="ATP-DEPENDENT PERMEASE MDL1, MITOCHONDRIAL"/>
    <property type="match status" value="1"/>
</dbReference>
<evidence type="ECO:0000256" key="1">
    <source>
        <dbReference type="ARBA" id="ARBA00004651"/>
    </source>
</evidence>
<protein>
    <submittedName>
        <fullName evidence="10">ABC transporter ATP-binding protein</fullName>
    </submittedName>
</protein>
<accession>A0ABN0X8I1</accession>
<evidence type="ECO:0000256" key="6">
    <source>
        <dbReference type="ARBA" id="ARBA00023136"/>
    </source>
</evidence>
<dbReference type="CDD" id="cd03249">
    <property type="entry name" value="ABC_MTABC3_MDL1_MDL2"/>
    <property type="match status" value="1"/>
</dbReference>
<dbReference type="InterPro" id="IPR027417">
    <property type="entry name" value="P-loop_NTPase"/>
</dbReference>
<name>A0ABN0X8I1_9ALTE</name>
<dbReference type="InterPro" id="IPR003593">
    <property type="entry name" value="AAA+_ATPase"/>
</dbReference>
<evidence type="ECO:0000259" key="9">
    <source>
        <dbReference type="PROSITE" id="PS50929"/>
    </source>
</evidence>
<dbReference type="Gene3D" id="1.20.1560.10">
    <property type="entry name" value="ABC transporter type 1, transmembrane domain"/>
    <property type="match status" value="1"/>
</dbReference>
<dbReference type="Proteomes" id="UP001501757">
    <property type="component" value="Unassembled WGS sequence"/>
</dbReference>
<dbReference type="SUPFAM" id="SSF90123">
    <property type="entry name" value="ABC transporter transmembrane region"/>
    <property type="match status" value="1"/>
</dbReference>
<dbReference type="InterPro" id="IPR036640">
    <property type="entry name" value="ABC1_TM_sf"/>
</dbReference>
<keyword evidence="4 10" id="KW-0067">ATP-binding</keyword>
<evidence type="ECO:0000256" key="5">
    <source>
        <dbReference type="ARBA" id="ARBA00022989"/>
    </source>
</evidence>
<sequence length="583" mass="63938">MSNSHLKRLFLLKGLASRLALGLVAMLTTIAIQLYYPKALSHFIDNIDAAMASGWLSDYAVVMLVLLTLQAGAAALRYYLFESAGLLVVAKVRTLLHQSLLCQPIAFFDQHNVGEMTNRLNADTEVLHDTLTMGLAISLRSLCICIGGLIMLLSISPMLCLGLLFFIPTSMFLGRWLGQRIRLRSQAIQDCQADCGRVAHENFANARLVHAFNQWPLAQQHYQQATDKALQTSLSCTGFLAMFNGLASFLMFMALLFTLWLGGSLISQGMLTVGELTSFVIYAAMVASSAEAVSGFWSDWMRTLGATDRIFSIIDDSSVPAKVSQTPLCLQGHIVIEHLSFSYPQRPQNLALSNFNLTIQPGEKIALVGPSGAGKSTLANLLLGFYQPNSGRILLDGQPLTALNLADVRSQMAIVEQEPSLFWGSLYDNIAFAVPGGRPSQAEVEAAARQANAHDFILNFPDGYHTMVGDRGVQLSGGQKQRIAIARALLRNPRILILDEATSALDGESENLVQDALERLMAERTTIMIAHRFSTIAKADKVVVVDQGTLLEFGSHQELRRTSSFYQRLLQNQHSERQVSLCS</sequence>
<dbReference type="Gene3D" id="3.40.50.300">
    <property type="entry name" value="P-loop containing nucleotide triphosphate hydrolases"/>
    <property type="match status" value="1"/>
</dbReference>
<dbReference type="PROSITE" id="PS00211">
    <property type="entry name" value="ABC_TRANSPORTER_1"/>
    <property type="match status" value="1"/>
</dbReference>
<keyword evidence="11" id="KW-1185">Reference proteome</keyword>
<feature type="transmembrane region" description="Helical" evidence="7">
    <location>
        <begin position="142"/>
        <end position="167"/>
    </location>
</feature>
<comment type="caution">
    <text evidence="10">The sequence shown here is derived from an EMBL/GenBank/DDBJ whole genome shotgun (WGS) entry which is preliminary data.</text>
</comment>
<keyword evidence="6 7" id="KW-0472">Membrane</keyword>
<keyword evidence="5 7" id="KW-1133">Transmembrane helix</keyword>
<evidence type="ECO:0000313" key="10">
    <source>
        <dbReference type="EMBL" id="GAA0357861.1"/>
    </source>
</evidence>